<dbReference type="NCBIfam" id="TIGR00379">
    <property type="entry name" value="cobB"/>
    <property type="match status" value="1"/>
</dbReference>
<accession>A0ABT9XIY7</accession>
<feature type="domain" description="CobB/CobQ-like glutamine amidotransferase" evidence="9">
    <location>
        <begin position="265"/>
        <end position="454"/>
    </location>
</feature>
<feature type="domain" description="CobQ/CobB/MinD/ParA nucleotide binding" evidence="8">
    <location>
        <begin position="10"/>
        <end position="195"/>
    </location>
</feature>
<keyword evidence="6 7" id="KW-0315">Glutamine amidotransferase</keyword>
<comment type="similarity">
    <text evidence="7">Belongs to the CobB/CbiA family.</text>
</comment>
<keyword evidence="2 7" id="KW-0436">Ligase</keyword>
<dbReference type="SUPFAM" id="SSF52540">
    <property type="entry name" value="P-loop containing nucleoside triphosphate hydrolases"/>
    <property type="match status" value="1"/>
</dbReference>
<dbReference type="SUPFAM" id="SSF52317">
    <property type="entry name" value="Class I glutamine amidotransferase-like"/>
    <property type="match status" value="1"/>
</dbReference>
<keyword evidence="5 7" id="KW-0460">Magnesium</keyword>
<dbReference type="CDD" id="cd03130">
    <property type="entry name" value="GATase1_CobB"/>
    <property type="match status" value="1"/>
</dbReference>
<dbReference type="InterPro" id="IPR004484">
    <property type="entry name" value="CbiA/CobB_synth"/>
</dbReference>
<evidence type="ECO:0000256" key="7">
    <source>
        <dbReference type="HAMAP-Rule" id="MF_00027"/>
    </source>
</evidence>
<evidence type="ECO:0000256" key="1">
    <source>
        <dbReference type="ARBA" id="ARBA00001946"/>
    </source>
</evidence>
<evidence type="ECO:0000256" key="4">
    <source>
        <dbReference type="ARBA" id="ARBA00022840"/>
    </source>
</evidence>
<dbReference type="PANTHER" id="PTHR43873">
    <property type="entry name" value="COBYRINATE A,C-DIAMIDE SYNTHASE"/>
    <property type="match status" value="1"/>
</dbReference>
<comment type="miscellaneous">
    <text evidence="7">The a and c carboxylates of cobyrinate are activated for nucleophilic attack via formation of a phosphorylated intermediate by ATP. CbiA catalyzes first the amidation of the c-carboxylate, and then that of the a-carboxylate.</text>
</comment>
<dbReference type="PROSITE" id="PS51274">
    <property type="entry name" value="GATASE_COBBQ"/>
    <property type="match status" value="1"/>
</dbReference>
<organism evidence="10 11">
    <name type="scientific">Alicyclobacillus cycloheptanicus</name>
    <dbReference type="NCBI Taxonomy" id="1457"/>
    <lineage>
        <taxon>Bacteria</taxon>
        <taxon>Bacillati</taxon>
        <taxon>Bacillota</taxon>
        <taxon>Bacilli</taxon>
        <taxon>Bacillales</taxon>
        <taxon>Alicyclobacillaceae</taxon>
        <taxon>Alicyclobacillus</taxon>
    </lineage>
</organism>
<dbReference type="NCBIfam" id="NF002204">
    <property type="entry name" value="PRK01077.1"/>
    <property type="match status" value="1"/>
</dbReference>
<evidence type="ECO:0000256" key="6">
    <source>
        <dbReference type="ARBA" id="ARBA00022962"/>
    </source>
</evidence>
<evidence type="ECO:0000256" key="2">
    <source>
        <dbReference type="ARBA" id="ARBA00022598"/>
    </source>
</evidence>
<dbReference type="GO" id="GO:0042242">
    <property type="term" value="F:cobyrinic acid a,c-diamide synthase activity"/>
    <property type="evidence" value="ECO:0007669"/>
    <property type="project" value="UniProtKB-EC"/>
</dbReference>
<sequence>MTEARGKPRIVIAAANSGAGKTTVTLGLMAAFRRRGLAVQGFKAGPDYIDASYHAAVTGRPGRNLDGWMLGADGVRELFWRGSEGADLSIIEGVMGLYDGKSPLENTGSTAELAELLDAPVLLMVDASAMARSTAAVVLGFQQFHRGVRIAGVIANRVGGEAHFQLVRAAVEQACRVPVIGYLTAQSRLAMPERHLGLIPALERGDLGPLFGQLADAVLQTVDLAGVQAIAEAAPPLAAPAPNIFVRAPQDASTAGAGEGDPVVIAVAQDAAFNFYYPENLELLEWFGASLRVFRPLEGEPIPEDACGVYIGGGFPEAYAGRLARNTAVLDSFRSRIAEGMPMFAECGGFMFLTQSMTDLEGQAHPMVGAIPARVTMTPQLTALGYREVTALEDNVLLERGESIRGHAFHYSTVVYDAPVPRAWQVQDAPGEPVEGVRGPAFVAGYTHLHFASNPRAAARFVAVCRRYARTRPQGARRLGG</sequence>
<comment type="cofactor">
    <cofactor evidence="1 7">
        <name>Mg(2+)</name>
        <dbReference type="ChEBI" id="CHEBI:18420"/>
    </cofactor>
</comment>
<comment type="caution">
    <text evidence="10">The sequence shown here is derived from an EMBL/GenBank/DDBJ whole genome shotgun (WGS) entry which is preliminary data.</text>
</comment>
<dbReference type="CDD" id="cd05388">
    <property type="entry name" value="CobB_N"/>
    <property type="match status" value="1"/>
</dbReference>
<comment type="function">
    <text evidence="7">Catalyzes the ATP-dependent amidation of the two carboxylate groups at positions a and c of cobyrinate, using either L-glutamine or ammonia as the nitrogen source.</text>
</comment>
<dbReference type="Pfam" id="PF07685">
    <property type="entry name" value="GATase_3"/>
    <property type="match status" value="1"/>
</dbReference>
<feature type="active site" description="Nucleophile" evidence="7">
    <location>
        <position position="347"/>
    </location>
</feature>
<keyword evidence="11" id="KW-1185">Reference proteome</keyword>
<keyword evidence="7" id="KW-0169">Cobalamin biosynthesis</keyword>
<dbReference type="EMBL" id="JAUSTP010000016">
    <property type="protein sequence ID" value="MDQ0190245.1"/>
    <property type="molecule type" value="Genomic_DNA"/>
</dbReference>
<keyword evidence="3 7" id="KW-0547">Nucleotide-binding</keyword>
<name>A0ABT9XIY7_9BACL</name>
<dbReference type="InterPro" id="IPR002586">
    <property type="entry name" value="CobQ/CobB/MinD/ParA_Nub-bd_dom"/>
</dbReference>
<reference evidence="10 11" key="1">
    <citation type="submission" date="2023-07" db="EMBL/GenBank/DDBJ databases">
        <title>Genomic Encyclopedia of Type Strains, Phase IV (KMG-IV): sequencing the most valuable type-strain genomes for metagenomic binning, comparative biology and taxonomic classification.</title>
        <authorList>
            <person name="Goeker M."/>
        </authorList>
    </citation>
    <scope>NUCLEOTIDE SEQUENCE [LARGE SCALE GENOMIC DNA]</scope>
    <source>
        <strain evidence="10 11">DSM 4006</strain>
    </source>
</reference>
<dbReference type="Gene3D" id="3.40.50.880">
    <property type="match status" value="1"/>
</dbReference>
<protein>
    <recommendedName>
        <fullName evidence="7">Cobyrinate a,c-diamide synthase</fullName>
        <ecNumber evidence="7">6.3.5.11</ecNumber>
    </recommendedName>
    <alternativeName>
        <fullName evidence="7">Cobyrinic acid a,c-diamide synthetase</fullName>
    </alternativeName>
</protein>
<feature type="site" description="Increases nucleophilicity of active site Cys" evidence="7">
    <location>
        <position position="448"/>
    </location>
</feature>
<comment type="pathway">
    <text evidence="7">Cofactor biosynthesis; adenosylcobalamin biosynthesis; cob(II)yrinate a,c-diamide from sirohydrochlorin (anaerobic route): step 10/10.</text>
</comment>
<dbReference type="Pfam" id="PF01656">
    <property type="entry name" value="CbiA"/>
    <property type="match status" value="1"/>
</dbReference>
<dbReference type="InterPro" id="IPR011698">
    <property type="entry name" value="GATase_3"/>
</dbReference>
<proteinExistence type="inferred from homology"/>
<evidence type="ECO:0000259" key="9">
    <source>
        <dbReference type="Pfam" id="PF07685"/>
    </source>
</evidence>
<evidence type="ECO:0000259" key="8">
    <source>
        <dbReference type="Pfam" id="PF01656"/>
    </source>
</evidence>
<dbReference type="HAMAP" id="MF_00027">
    <property type="entry name" value="CobB_CbiA"/>
    <property type="match status" value="1"/>
</dbReference>
<evidence type="ECO:0000256" key="5">
    <source>
        <dbReference type="ARBA" id="ARBA00022842"/>
    </source>
</evidence>
<evidence type="ECO:0000313" key="11">
    <source>
        <dbReference type="Proteomes" id="UP001232973"/>
    </source>
</evidence>
<dbReference type="GO" id="GO:0043802">
    <property type="term" value="F:hydrogenobyrinic acid a,c-diamide synthase (glutamine-hydrolysing) activity"/>
    <property type="evidence" value="ECO:0007669"/>
    <property type="project" value="UniProtKB-EC"/>
</dbReference>
<gene>
    <name evidence="7" type="primary">cbiA</name>
    <name evidence="10" type="ORF">J2S03_002109</name>
</gene>
<keyword evidence="4 7" id="KW-0067">ATP-binding</keyword>
<dbReference type="Proteomes" id="UP001232973">
    <property type="component" value="Unassembled WGS sequence"/>
</dbReference>
<dbReference type="PANTHER" id="PTHR43873:SF1">
    <property type="entry name" value="COBYRINATE A,C-DIAMIDE SYNTHASE"/>
    <property type="match status" value="1"/>
</dbReference>
<comment type="catalytic activity">
    <reaction evidence="7">
        <text>cob(II)yrinate + 2 L-glutamine + 2 ATP + 2 H2O = cob(II)yrinate a,c diamide + 2 L-glutamate + 2 ADP + 2 phosphate + 2 H(+)</text>
        <dbReference type="Rhea" id="RHEA:26289"/>
        <dbReference type="ChEBI" id="CHEBI:15377"/>
        <dbReference type="ChEBI" id="CHEBI:15378"/>
        <dbReference type="ChEBI" id="CHEBI:29985"/>
        <dbReference type="ChEBI" id="CHEBI:30616"/>
        <dbReference type="ChEBI" id="CHEBI:43474"/>
        <dbReference type="ChEBI" id="CHEBI:58359"/>
        <dbReference type="ChEBI" id="CHEBI:58537"/>
        <dbReference type="ChEBI" id="CHEBI:58894"/>
        <dbReference type="ChEBI" id="CHEBI:456216"/>
        <dbReference type="EC" id="6.3.5.11"/>
    </reaction>
</comment>
<comment type="domain">
    <text evidence="7">Comprises of two domains. The C-terminal domain contains the binding site for glutamine and catalyzes the hydrolysis of this substrate to glutamate and ammonia. The N-terminal domain is anticipated to bind ATP and cobyrinate and catalyzes the ultimate synthesis of the diamide product. The ammonia produced via the glutaminase domain is probably translocated to the adjacent domain via a molecular tunnel, where it reacts with an activated intermediate.</text>
</comment>
<dbReference type="InterPro" id="IPR027417">
    <property type="entry name" value="P-loop_NTPase"/>
</dbReference>
<evidence type="ECO:0000313" key="10">
    <source>
        <dbReference type="EMBL" id="MDQ0190245.1"/>
    </source>
</evidence>
<dbReference type="RefSeq" id="WP_307016289.1">
    <property type="nucleotide sequence ID" value="NZ_JAUANV010000017.1"/>
</dbReference>
<dbReference type="Gene3D" id="3.40.50.300">
    <property type="entry name" value="P-loop containing nucleotide triphosphate hydrolases"/>
    <property type="match status" value="2"/>
</dbReference>
<dbReference type="EC" id="6.3.5.11" evidence="7"/>
<dbReference type="InterPro" id="IPR029062">
    <property type="entry name" value="Class_I_gatase-like"/>
</dbReference>
<evidence type="ECO:0000256" key="3">
    <source>
        <dbReference type="ARBA" id="ARBA00022741"/>
    </source>
</evidence>